<sequence>MIKIREIEFGAGTPKICVPITGRTQEEIFEQAKKIAPLKVEVVEWRVDYVQFLDSEKTILSVLKSLRNILGEKILLFTFRTKKEGGEQELEIETYLELNRMAAETGFVDLVDLEIFSSKEKLGYYIEMIHNAGCKIIASNHDFFKTPSEEEIISRLGKMEQAGADILKIAVMPQSAEDVATLLRATSKAASRFNKPVVTMSMAKLGAVSRMTGEVFGSAMTFGTVGEASAPGQIPVGKLREFLDFFSFSDK</sequence>
<evidence type="ECO:0000256" key="4">
    <source>
        <dbReference type="ARBA" id="ARBA00023270"/>
    </source>
</evidence>
<dbReference type="CDD" id="cd00502">
    <property type="entry name" value="DHQase_I"/>
    <property type="match status" value="1"/>
</dbReference>
<proteinExistence type="inferred from homology"/>
<feature type="binding site" evidence="5">
    <location>
        <position position="210"/>
    </location>
    <ligand>
        <name>3-dehydroquinate</name>
        <dbReference type="ChEBI" id="CHEBI:32364"/>
    </ligand>
</feature>
<dbReference type="HAMAP" id="MF_00214">
    <property type="entry name" value="AroD"/>
    <property type="match status" value="1"/>
</dbReference>
<comment type="catalytic activity">
    <reaction evidence="1 5">
        <text>3-dehydroquinate = 3-dehydroshikimate + H2O</text>
        <dbReference type="Rhea" id="RHEA:21096"/>
        <dbReference type="ChEBI" id="CHEBI:15377"/>
        <dbReference type="ChEBI" id="CHEBI:16630"/>
        <dbReference type="ChEBI" id="CHEBI:32364"/>
        <dbReference type="EC" id="4.2.1.10"/>
    </reaction>
</comment>
<dbReference type="AlphaFoldDB" id="A0A1I0D0C4"/>
<comment type="similarity">
    <text evidence="5">Belongs to the type-I 3-dehydroquinase family.</text>
</comment>
<dbReference type="FunFam" id="3.20.20.70:FF:000047">
    <property type="entry name" value="3-dehydroquinate dehydratase"/>
    <property type="match status" value="1"/>
</dbReference>
<evidence type="ECO:0000256" key="2">
    <source>
        <dbReference type="ARBA" id="ARBA00023141"/>
    </source>
</evidence>
<dbReference type="EC" id="4.2.1.10" evidence="5"/>
<protein>
    <recommendedName>
        <fullName evidence="5">3-dehydroquinate dehydratase</fullName>
        <shortName evidence="5">3-dehydroquinase</shortName>
        <ecNumber evidence="5">4.2.1.10</ecNumber>
    </recommendedName>
    <alternativeName>
        <fullName evidence="5">Type I DHQase</fullName>
    </alternativeName>
    <alternativeName>
        <fullName evidence="5">Type I dehydroquinase</fullName>
        <shortName evidence="5">DHQ1</shortName>
    </alternativeName>
</protein>
<feature type="binding site" evidence="5">
    <location>
        <begin position="44"/>
        <end position="46"/>
    </location>
    <ligand>
        <name>3-dehydroquinate</name>
        <dbReference type="ChEBI" id="CHEBI:32364"/>
    </ligand>
</feature>
<dbReference type="InterPro" id="IPR001381">
    <property type="entry name" value="DHquinase_I"/>
</dbReference>
<evidence type="ECO:0000313" key="6">
    <source>
        <dbReference type="EMBL" id="SET25618.1"/>
    </source>
</evidence>
<dbReference type="PANTHER" id="PTHR43699">
    <property type="entry name" value="3-DEHYDROQUINATE DEHYDRATASE"/>
    <property type="match status" value="1"/>
</dbReference>
<evidence type="ECO:0000256" key="3">
    <source>
        <dbReference type="ARBA" id="ARBA00023239"/>
    </source>
</evidence>
<dbReference type="GO" id="GO:0009073">
    <property type="term" value="P:aromatic amino acid family biosynthetic process"/>
    <property type="evidence" value="ECO:0007669"/>
    <property type="project" value="UniProtKB-KW"/>
</dbReference>
<dbReference type="SUPFAM" id="SSF51569">
    <property type="entry name" value="Aldolase"/>
    <property type="match status" value="1"/>
</dbReference>
<dbReference type="Proteomes" id="UP000199800">
    <property type="component" value="Unassembled WGS sequence"/>
</dbReference>
<feature type="binding site" evidence="5">
    <location>
        <position position="229"/>
    </location>
    <ligand>
        <name>3-dehydroquinate</name>
        <dbReference type="ChEBI" id="CHEBI:32364"/>
    </ligand>
</feature>
<dbReference type="RefSeq" id="WP_092477941.1">
    <property type="nucleotide sequence ID" value="NZ_FOHN01000012.1"/>
</dbReference>
<dbReference type="UniPathway" id="UPA00053">
    <property type="reaction ID" value="UER00086"/>
</dbReference>
<comment type="pathway">
    <text evidence="5">Metabolic intermediate biosynthesis; chorismate biosynthesis; chorismate from D-erythrose 4-phosphate and phosphoenolpyruvate: step 3/7.</text>
</comment>
<organism evidence="6 7">
    <name type="scientific">[Clostridium] polysaccharolyticum</name>
    <dbReference type="NCBI Taxonomy" id="29364"/>
    <lineage>
        <taxon>Bacteria</taxon>
        <taxon>Bacillati</taxon>
        <taxon>Bacillota</taxon>
        <taxon>Clostridia</taxon>
        <taxon>Lachnospirales</taxon>
        <taxon>Lachnospiraceae</taxon>
    </lineage>
</organism>
<keyword evidence="4 5" id="KW-0704">Schiff base</keyword>
<comment type="caution">
    <text evidence="5">Lacks conserved residue(s) required for the propagation of feature annotation.</text>
</comment>
<reference evidence="6 7" key="1">
    <citation type="submission" date="2016-10" db="EMBL/GenBank/DDBJ databases">
        <authorList>
            <person name="de Groot N.N."/>
        </authorList>
    </citation>
    <scope>NUCLEOTIDE SEQUENCE [LARGE SCALE GENOMIC DNA]</scope>
    <source>
        <strain evidence="6 7">DSM 1801</strain>
    </source>
</reference>
<keyword evidence="7" id="KW-1185">Reference proteome</keyword>
<dbReference type="InterPro" id="IPR013785">
    <property type="entry name" value="Aldolase_TIM"/>
</dbReference>
<dbReference type="NCBIfam" id="TIGR01093">
    <property type="entry name" value="aroD"/>
    <property type="match status" value="1"/>
</dbReference>
<feature type="binding site" evidence="5">
    <location>
        <position position="80"/>
    </location>
    <ligand>
        <name>3-dehydroquinate</name>
        <dbReference type="ChEBI" id="CHEBI:32364"/>
    </ligand>
</feature>
<dbReference type="Gene3D" id="3.20.20.70">
    <property type="entry name" value="Aldolase class I"/>
    <property type="match status" value="1"/>
</dbReference>
<dbReference type="GO" id="GO:0009423">
    <property type="term" value="P:chorismate biosynthetic process"/>
    <property type="evidence" value="ECO:0007669"/>
    <property type="project" value="UniProtKB-UniRule"/>
</dbReference>
<dbReference type="PANTHER" id="PTHR43699:SF1">
    <property type="entry name" value="3-DEHYDROQUINATE DEHYDRATASE"/>
    <property type="match status" value="1"/>
</dbReference>
<evidence type="ECO:0000256" key="5">
    <source>
        <dbReference type="HAMAP-Rule" id="MF_00214"/>
    </source>
</evidence>
<comment type="subunit">
    <text evidence="5">Homodimer.</text>
</comment>
<dbReference type="OrthoDB" id="9813659at2"/>
<dbReference type="GO" id="GO:0046279">
    <property type="term" value="P:3,4-dihydroxybenzoate biosynthetic process"/>
    <property type="evidence" value="ECO:0007669"/>
    <property type="project" value="UniProtKB-ARBA"/>
</dbReference>
<dbReference type="InterPro" id="IPR050146">
    <property type="entry name" value="Type-I_3-dehydroquinase"/>
</dbReference>
<evidence type="ECO:0000313" key="7">
    <source>
        <dbReference type="Proteomes" id="UP000199800"/>
    </source>
</evidence>
<dbReference type="GO" id="GO:0003855">
    <property type="term" value="F:3-dehydroquinate dehydratase activity"/>
    <property type="evidence" value="ECO:0007669"/>
    <property type="project" value="UniProtKB-UniRule"/>
</dbReference>
<feature type="binding site" evidence="5">
    <location>
        <position position="233"/>
    </location>
    <ligand>
        <name>3-dehydroquinate</name>
        <dbReference type="ChEBI" id="CHEBI:32364"/>
    </ligand>
</feature>
<keyword evidence="5" id="KW-0028">Amino-acid biosynthesis</keyword>
<feature type="active site" description="Proton donor/acceptor" evidence="5">
    <location>
        <position position="141"/>
    </location>
</feature>
<gene>
    <name evidence="5" type="primary">aroD</name>
    <name evidence="6" type="ORF">SAMN04487772_11255</name>
</gene>
<dbReference type="EMBL" id="FOHN01000012">
    <property type="protein sequence ID" value="SET25618.1"/>
    <property type="molecule type" value="Genomic_DNA"/>
</dbReference>
<dbReference type="Pfam" id="PF01487">
    <property type="entry name" value="DHquinase_I"/>
    <property type="match status" value="1"/>
</dbReference>
<dbReference type="GO" id="GO:0008652">
    <property type="term" value="P:amino acid biosynthetic process"/>
    <property type="evidence" value="ECO:0007669"/>
    <property type="project" value="UniProtKB-KW"/>
</dbReference>
<dbReference type="PROSITE" id="PS01028">
    <property type="entry name" value="DEHYDROQUINASE_I"/>
    <property type="match status" value="1"/>
</dbReference>
<keyword evidence="3 5" id="KW-0456">Lyase</keyword>
<dbReference type="STRING" id="29364.SAMN04487772_11255"/>
<feature type="active site" description="Schiff-base intermediate with substrate" evidence="5">
    <location>
        <position position="168"/>
    </location>
</feature>
<comment type="function">
    <text evidence="5">Involved in the third step of the chorismate pathway, which leads to the biosynthesis of aromatic amino acids. Catalyzes the cis-dehydration of 3-dehydroquinate (DHQ) and introduces the first double bond of the aromatic ring to yield 3-dehydroshikimate.</text>
</comment>
<evidence type="ECO:0000256" key="1">
    <source>
        <dbReference type="ARBA" id="ARBA00001864"/>
    </source>
</evidence>
<name>A0A1I0D0C4_9FIRM</name>
<accession>A0A1I0D0C4</accession>
<keyword evidence="2 5" id="KW-0057">Aromatic amino acid biosynthesis</keyword>
<dbReference type="InterPro" id="IPR018508">
    <property type="entry name" value="3-dehydroquinate_DH_AS"/>
</dbReference>